<feature type="domain" description="Major facilitator superfamily (MFS) profile" evidence="7">
    <location>
        <begin position="14"/>
        <end position="432"/>
    </location>
</feature>
<evidence type="ECO:0000256" key="2">
    <source>
        <dbReference type="ARBA" id="ARBA00022692"/>
    </source>
</evidence>
<feature type="transmembrane region" description="Helical" evidence="6">
    <location>
        <begin position="109"/>
        <end position="134"/>
    </location>
</feature>
<proteinExistence type="predicted"/>
<dbReference type="PANTHER" id="PTHR23528">
    <property type="match status" value="1"/>
</dbReference>
<feature type="transmembrane region" description="Helical" evidence="6">
    <location>
        <begin position="146"/>
        <end position="167"/>
    </location>
</feature>
<evidence type="ECO:0000313" key="8">
    <source>
        <dbReference type="EMBL" id="NYS92027.1"/>
    </source>
</evidence>
<sequence length="468" mass="46845">MLTGATTTGRTRALAGSLSVVSLALAASYAAVLVVLLPNQVAGIDPSRKVENLALVTTVSFVVAIASQPLVGALSDRTRSRYGRRVPWMVGGALVSAAALFAMGGAGSLVLLGALWVVAQFALNAVDVASSAVVPDEVPPSRRGRVLAVVGAGGVLGGGAAVVLAGPRADQPGTVYLGLGLCVLVATAVFAVGARARPVSVPASRAPASGRPAPDGPAQGGKLALRGGRAIPAVVRLVVAPWRTQAFTRTFVARFFFVFAYHLVFAYQLFILTDHVGLGTDEANRAIGALTVVGLLSVLVGITVTGWLSDRTGDRIPYLVGACGLLAVSFFVPLGSPTVAGMAVFAALRGLAFGAHLAASSALVTEVLPDGGASAGKDLGLYNMATNIPQAVAPAVAAVVIARLGGYPALFVTASVAAVVALVGALLVRQARGSGDPSPAAGLDHDARHGTAAAGEAEAPGRTDPVDA</sequence>
<gene>
    <name evidence="8" type="ORF">HZZ10_00535</name>
</gene>
<name>A0A853EP10_9MICO</name>
<keyword evidence="3 6" id="KW-1133">Transmembrane helix</keyword>
<dbReference type="InterPro" id="IPR020846">
    <property type="entry name" value="MFS_dom"/>
</dbReference>
<dbReference type="PROSITE" id="PS50850">
    <property type="entry name" value="MFS"/>
    <property type="match status" value="1"/>
</dbReference>
<evidence type="ECO:0000313" key="9">
    <source>
        <dbReference type="Proteomes" id="UP000561011"/>
    </source>
</evidence>
<evidence type="ECO:0000256" key="5">
    <source>
        <dbReference type="SAM" id="MobiDB-lite"/>
    </source>
</evidence>
<feature type="transmembrane region" description="Helical" evidence="6">
    <location>
        <begin position="342"/>
        <end position="368"/>
    </location>
</feature>
<keyword evidence="4 6" id="KW-0472">Membrane</keyword>
<feature type="region of interest" description="Disordered" evidence="5">
    <location>
        <begin position="435"/>
        <end position="468"/>
    </location>
</feature>
<dbReference type="InterPro" id="IPR011701">
    <property type="entry name" value="MFS"/>
</dbReference>
<evidence type="ECO:0000256" key="6">
    <source>
        <dbReference type="SAM" id="Phobius"/>
    </source>
</evidence>
<evidence type="ECO:0000259" key="7">
    <source>
        <dbReference type="PROSITE" id="PS50850"/>
    </source>
</evidence>
<dbReference type="PANTHER" id="PTHR23528:SF1">
    <property type="entry name" value="MAJOR FACILITATOR SUPERFAMILY (MFS) PROFILE DOMAIN-CONTAINING PROTEIN"/>
    <property type="match status" value="1"/>
</dbReference>
<feature type="transmembrane region" description="Helical" evidence="6">
    <location>
        <begin position="251"/>
        <end position="271"/>
    </location>
</feature>
<feature type="transmembrane region" description="Helical" evidence="6">
    <location>
        <begin position="407"/>
        <end position="428"/>
    </location>
</feature>
<feature type="transmembrane region" description="Helical" evidence="6">
    <location>
        <begin position="173"/>
        <end position="194"/>
    </location>
</feature>
<comment type="subcellular location">
    <subcellularLocation>
        <location evidence="1">Cell membrane</location>
        <topology evidence="1">Multi-pass membrane protein</topology>
    </subcellularLocation>
</comment>
<dbReference type="Gene3D" id="1.20.1250.20">
    <property type="entry name" value="MFS general substrate transporter like domains"/>
    <property type="match status" value="2"/>
</dbReference>
<dbReference type="GO" id="GO:0022857">
    <property type="term" value="F:transmembrane transporter activity"/>
    <property type="evidence" value="ECO:0007669"/>
    <property type="project" value="InterPro"/>
</dbReference>
<keyword evidence="2 6" id="KW-0812">Transmembrane</keyword>
<dbReference type="CDD" id="cd06174">
    <property type="entry name" value="MFS"/>
    <property type="match status" value="1"/>
</dbReference>
<dbReference type="RefSeq" id="WP_179912021.1">
    <property type="nucleotide sequence ID" value="NZ_JACBYE010000001.1"/>
</dbReference>
<feature type="transmembrane region" description="Helical" evidence="6">
    <location>
        <begin position="380"/>
        <end position="401"/>
    </location>
</feature>
<keyword evidence="9" id="KW-1185">Reference proteome</keyword>
<feature type="transmembrane region" description="Helical" evidence="6">
    <location>
        <begin position="286"/>
        <end position="309"/>
    </location>
</feature>
<feature type="transmembrane region" description="Helical" evidence="6">
    <location>
        <begin position="54"/>
        <end position="74"/>
    </location>
</feature>
<protein>
    <submittedName>
        <fullName evidence="8">MFS transporter</fullName>
    </submittedName>
</protein>
<dbReference type="GO" id="GO:0005886">
    <property type="term" value="C:plasma membrane"/>
    <property type="evidence" value="ECO:0007669"/>
    <property type="project" value="UniProtKB-SubCell"/>
</dbReference>
<dbReference type="InterPro" id="IPR036259">
    <property type="entry name" value="MFS_trans_sf"/>
</dbReference>
<accession>A0A853EP10</accession>
<dbReference type="Proteomes" id="UP000561011">
    <property type="component" value="Unassembled WGS sequence"/>
</dbReference>
<feature type="transmembrane region" description="Helical" evidence="6">
    <location>
        <begin position="86"/>
        <end position="103"/>
    </location>
</feature>
<feature type="transmembrane region" description="Helical" evidence="6">
    <location>
        <begin position="316"/>
        <end position="336"/>
    </location>
</feature>
<dbReference type="SUPFAM" id="SSF103473">
    <property type="entry name" value="MFS general substrate transporter"/>
    <property type="match status" value="1"/>
</dbReference>
<comment type="caution">
    <text evidence="8">The sequence shown here is derived from an EMBL/GenBank/DDBJ whole genome shotgun (WGS) entry which is preliminary data.</text>
</comment>
<evidence type="ECO:0000256" key="3">
    <source>
        <dbReference type="ARBA" id="ARBA00022989"/>
    </source>
</evidence>
<reference evidence="8 9" key="1">
    <citation type="submission" date="2020-07" db="EMBL/GenBank/DDBJ databases">
        <title>MOT database genomes.</title>
        <authorList>
            <person name="Joseph S."/>
            <person name="Aduse-Opoku J."/>
            <person name="Hashim A."/>
            <person name="Wade W."/>
            <person name="Curtis M."/>
        </authorList>
    </citation>
    <scope>NUCLEOTIDE SEQUENCE [LARGE SCALE GENOMIC DNA]</scope>
    <source>
        <strain evidence="8 9">DSM 100099</strain>
    </source>
</reference>
<dbReference type="EMBL" id="JACBYE010000001">
    <property type="protein sequence ID" value="NYS92027.1"/>
    <property type="molecule type" value="Genomic_DNA"/>
</dbReference>
<evidence type="ECO:0000256" key="4">
    <source>
        <dbReference type="ARBA" id="ARBA00023136"/>
    </source>
</evidence>
<evidence type="ECO:0000256" key="1">
    <source>
        <dbReference type="ARBA" id="ARBA00004651"/>
    </source>
</evidence>
<dbReference type="Pfam" id="PF07690">
    <property type="entry name" value="MFS_1"/>
    <property type="match status" value="1"/>
</dbReference>
<organism evidence="8 9">
    <name type="scientific">Sanguibacter inulinus</name>
    <dbReference type="NCBI Taxonomy" id="60922"/>
    <lineage>
        <taxon>Bacteria</taxon>
        <taxon>Bacillati</taxon>
        <taxon>Actinomycetota</taxon>
        <taxon>Actinomycetes</taxon>
        <taxon>Micrococcales</taxon>
        <taxon>Sanguibacteraceae</taxon>
        <taxon>Sanguibacter</taxon>
    </lineage>
</organism>
<dbReference type="AlphaFoldDB" id="A0A853EP10"/>
<feature type="compositionally biased region" description="Basic and acidic residues" evidence="5">
    <location>
        <begin position="459"/>
        <end position="468"/>
    </location>
</feature>